<organism>
    <name type="scientific">Culex quinquefasciatus</name>
    <name type="common">Southern house mosquito</name>
    <name type="synonym">Culex pungens</name>
    <dbReference type="NCBI Taxonomy" id="7176"/>
    <lineage>
        <taxon>Eukaryota</taxon>
        <taxon>Metazoa</taxon>
        <taxon>Ecdysozoa</taxon>
        <taxon>Arthropoda</taxon>
        <taxon>Hexapoda</taxon>
        <taxon>Insecta</taxon>
        <taxon>Pterygota</taxon>
        <taxon>Neoptera</taxon>
        <taxon>Endopterygota</taxon>
        <taxon>Diptera</taxon>
        <taxon>Nematocera</taxon>
        <taxon>Culicoidea</taxon>
        <taxon>Culicidae</taxon>
        <taxon>Culicinae</taxon>
        <taxon>Culicini</taxon>
        <taxon>Culex</taxon>
        <taxon>Culex</taxon>
    </lineage>
</organism>
<dbReference type="GO" id="GO:0016020">
    <property type="term" value="C:membrane"/>
    <property type="evidence" value="ECO:0007669"/>
    <property type="project" value="UniProtKB-SubCell"/>
</dbReference>
<evidence type="ECO:0000313" key="6">
    <source>
        <dbReference type="EMBL" id="EDS35357.1"/>
    </source>
</evidence>
<evidence type="ECO:0000256" key="1">
    <source>
        <dbReference type="ARBA" id="ARBA00004141"/>
    </source>
</evidence>
<comment type="subcellular location">
    <subcellularLocation>
        <location evidence="1">Membrane</location>
        <topology evidence="1">Multi-pass membrane protein</topology>
    </subcellularLocation>
</comment>
<evidence type="ECO:0000313" key="8">
    <source>
        <dbReference type="Proteomes" id="UP000002320"/>
    </source>
</evidence>
<dbReference type="EMBL" id="DS234845">
    <property type="protein sequence ID" value="EDS35357.1"/>
    <property type="molecule type" value="Genomic_DNA"/>
</dbReference>
<evidence type="ECO:0000256" key="2">
    <source>
        <dbReference type="ARBA" id="ARBA00006375"/>
    </source>
</evidence>
<keyword evidence="4" id="KW-0472">Membrane</keyword>
<dbReference type="eggNOG" id="KOG0764">
    <property type="taxonomic scope" value="Eukaryota"/>
</dbReference>
<dbReference type="InterPro" id="IPR018108">
    <property type="entry name" value="MCP_transmembrane"/>
</dbReference>
<keyword evidence="8" id="KW-1185">Reference proteome</keyword>
<dbReference type="STRING" id="7176.B0XLW3"/>
<evidence type="ECO:0000256" key="5">
    <source>
        <dbReference type="SAM" id="MobiDB-lite"/>
    </source>
</evidence>
<dbReference type="Gene3D" id="1.50.40.10">
    <property type="entry name" value="Mitochondrial carrier domain"/>
    <property type="match status" value="1"/>
</dbReference>
<feature type="region of interest" description="Disordered" evidence="5">
    <location>
        <begin position="46"/>
        <end position="67"/>
    </location>
</feature>
<dbReference type="KEGG" id="cqu:CpipJ_CPIJ020183"/>
<protein>
    <submittedName>
        <fullName evidence="6 7">Folate carrier protein</fullName>
    </submittedName>
</protein>
<evidence type="ECO:0000313" key="7">
    <source>
        <dbReference type="EnsemblMetazoa" id="CPIJ020183-PA"/>
    </source>
</evidence>
<reference evidence="7" key="2">
    <citation type="submission" date="2021-02" db="UniProtKB">
        <authorList>
            <consortium name="EnsemblMetazoa"/>
        </authorList>
    </citation>
    <scope>IDENTIFICATION</scope>
    <source>
        <strain evidence="7">JHB</strain>
    </source>
</reference>
<comment type="similarity">
    <text evidence="2">Belongs to the mitochondrial carrier (TC 2.A.29) family.</text>
</comment>
<keyword evidence="3" id="KW-0812">Transmembrane</keyword>
<feature type="compositionally biased region" description="Basic and acidic residues" evidence="5">
    <location>
        <begin position="49"/>
        <end position="62"/>
    </location>
</feature>
<accession>B0XLW3</accession>
<evidence type="ECO:0000256" key="4">
    <source>
        <dbReference type="ARBA" id="ARBA00023136"/>
    </source>
</evidence>
<dbReference type="AlphaFoldDB" id="B0XLW3"/>
<dbReference type="VEuPathDB" id="VectorBase:CPIJ020183"/>
<dbReference type="InParanoid" id="B0XLW3"/>
<dbReference type="InterPro" id="IPR023395">
    <property type="entry name" value="MCP_dom_sf"/>
</dbReference>
<dbReference type="SUPFAM" id="SSF103506">
    <property type="entry name" value="Mitochondrial carrier"/>
    <property type="match status" value="1"/>
</dbReference>
<dbReference type="EnsemblMetazoa" id="CPIJ020183-RA">
    <property type="protein sequence ID" value="CPIJ020183-PA"/>
    <property type="gene ID" value="CPIJ020183"/>
</dbReference>
<dbReference type="Proteomes" id="UP000002320">
    <property type="component" value="Unassembled WGS sequence"/>
</dbReference>
<evidence type="ECO:0000256" key="3">
    <source>
        <dbReference type="ARBA" id="ARBA00022692"/>
    </source>
</evidence>
<dbReference type="Pfam" id="PF00153">
    <property type="entry name" value="Mito_carr"/>
    <property type="match status" value="1"/>
</dbReference>
<name>B0XLW3_CULQU</name>
<dbReference type="HOGENOM" id="CLU_1817663_0_0_1"/>
<reference evidence="6" key="1">
    <citation type="submission" date="2007-03" db="EMBL/GenBank/DDBJ databases">
        <title>Annotation of Culex pipiens quinquefasciatus.</title>
        <authorList>
            <consortium name="The Broad Institute Genome Sequencing Platform"/>
            <person name="Atkinson P.W."/>
            <person name="Hemingway J."/>
            <person name="Christensen B.M."/>
            <person name="Higgs S."/>
            <person name="Kodira C."/>
            <person name="Hannick L."/>
            <person name="Megy K."/>
            <person name="O'Leary S."/>
            <person name="Pearson M."/>
            <person name="Haas B.J."/>
            <person name="Mauceli E."/>
            <person name="Wortman J.R."/>
            <person name="Lee N.H."/>
            <person name="Guigo R."/>
            <person name="Stanke M."/>
            <person name="Alvarado L."/>
            <person name="Amedeo P."/>
            <person name="Antoine C.H."/>
            <person name="Arensburger P."/>
            <person name="Bidwell S.L."/>
            <person name="Crawford M."/>
            <person name="Camaro F."/>
            <person name="Devon K."/>
            <person name="Engels R."/>
            <person name="Hammond M."/>
            <person name="Howarth C."/>
            <person name="Koehrsen M."/>
            <person name="Lawson D."/>
            <person name="Montgomery P."/>
            <person name="Nene V."/>
            <person name="Nusbaum C."/>
            <person name="Puiu D."/>
            <person name="Romero-Severson J."/>
            <person name="Severson D.W."/>
            <person name="Shumway M."/>
            <person name="Sisk P."/>
            <person name="Stolte C."/>
            <person name="Zeng Q."/>
            <person name="Eisenstadt E."/>
            <person name="Fraser-Liggett C."/>
            <person name="Strausberg R."/>
            <person name="Galagan J."/>
            <person name="Birren B."/>
            <person name="Collins F.H."/>
        </authorList>
    </citation>
    <scope>NUCLEOTIDE SEQUENCE [LARGE SCALE GENOMIC DNA]</scope>
    <source>
        <strain evidence="6">JHB</strain>
    </source>
</reference>
<proteinExistence type="inferred from homology"/>
<sequence length="142" mass="14850">MTRSRNQKQDNESFAIWLELPGFLSNGEDPRSGSCSFGKWIRKWTRKSKKEEELSSSAKDDAAADQGKMATALKGGGGAAAGTAAAAAGGAKGKFAWLAHVKYEHLMAGVSGGVTSTLLLHPLDLIKIRFAGQLATAGRAGS</sequence>
<gene>
    <name evidence="7" type="primary">6054776</name>
    <name evidence="6" type="ORF">CpipJ_CPIJ020183</name>
</gene>